<reference evidence="6" key="1">
    <citation type="journal article" date="2012" name="Stand. Genomic Sci.">
        <title>Genome sequence of the Antarctic rhodopsins-containing flavobacterium Gillisia limnaea type strain (R-8282(T)).</title>
        <authorList>
            <person name="Riedel T."/>
            <person name="Held B."/>
            <person name="Nolan M."/>
            <person name="Lucas S."/>
            <person name="Lapidus A."/>
            <person name="Tice H."/>
            <person name="Del Rio T.G."/>
            <person name="Cheng J.F."/>
            <person name="Han C."/>
            <person name="Tapia R."/>
            <person name="Goodwin L.A."/>
            <person name="Pitluck S."/>
            <person name="Liolios K."/>
            <person name="Mavromatis K."/>
            <person name="Pagani I."/>
            <person name="Ivanova N."/>
            <person name="Mikhailova N."/>
            <person name="Pati A."/>
            <person name="Chen A."/>
            <person name="Palaniappan K."/>
            <person name="Land M."/>
            <person name="Rohde M."/>
            <person name="Tindall B.J."/>
            <person name="Detter J.C."/>
            <person name="Goker M."/>
            <person name="Bristow J."/>
            <person name="Eisen J.A."/>
            <person name="Markowitz V."/>
            <person name="Hugenholtz P."/>
            <person name="Kyrpides N.C."/>
            <person name="Klenk H.P."/>
            <person name="Woyke T."/>
        </authorList>
    </citation>
    <scope>NUCLEOTIDE SEQUENCE [LARGE SCALE GENOMIC DNA]</scope>
    <source>
        <strain evidence="6">DSM 15749 / LMG 21470 / R-8282</strain>
    </source>
</reference>
<dbReference type="STRING" id="865937.Gilli_2498"/>
<keyword evidence="5" id="KW-0255">Endonuclease</keyword>
<dbReference type="SUPFAM" id="SSF56219">
    <property type="entry name" value="DNase I-like"/>
    <property type="match status" value="1"/>
</dbReference>
<dbReference type="RefSeq" id="WP_006989430.1">
    <property type="nucleotide sequence ID" value="NZ_JH594606.1"/>
</dbReference>
<dbReference type="EMBL" id="JH594606">
    <property type="protein sequence ID" value="EHQ03122.1"/>
    <property type="molecule type" value="Genomic_DNA"/>
</dbReference>
<evidence type="ECO:0000313" key="5">
    <source>
        <dbReference type="EMBL" id="EHQ03122.1"/>
    </source>
</evidence>
<evidence type="ECO:0000256" key="3">
    <source>
        <dbReference type="ARBA" id="ARBA00022801"/>
    </source>
</evidence>
<dbReference type="InterPro" id="IPR005135">
    <property type="entry name" value="Endo/exonuclease/phosphatase"/>
</dbReference>
<dbReference type="InterPro" id="IPR036691">
    <property type="entry name" value="Endo/exonu/phosph_ase_sf"/>
</dbReference>
<dbReference type="AlphaFoldDB" id="H2BXJ8"/>
<protein>
    <submittedName>
        <fullName evidence="5">Endonuclease/exonuclease/phosphatase</fullName>
    </submittedName>
</protein>
<proteinExistence type="inferred from homology"/>
<keyword evidence="3" id="KW-0378">Hydrolase</keyword>
<dbReference type="eggNOG" id="COG3568">
    <property type="taxonomic scope" value="Bacteria"/>
</dbReference>
<evidence type="ECO:0000256" key="2">
    <source>
        <dbReference type="ARBA" id="ARBA00022722"/>
    </source>
</evidence>
<dbReference type="InterPro" id="IPR016202">
    <property type="entry name" value="DNase_I"/>
</dbReference>
<keyword evidence="5" id="KW-0269">Exonuclease</keyword>
<evidence type="ECO:0000313" key="6">
    <source>
        <dbReference type="Proteomes" id="UP000003844"/>
    </source>
</evidence>
<dbReference type="Proteomes" id="UP000003844">
    <property type="component" value="Unassembled WGS sequence"/>
</dbReference>
<evidence type="ECO:0000256" key="1">
    <source>
        <dbReference type="ARBA" id="ARBA00007359"/>
    </source>
</evidence>
<name>H2BXJ8_GILLR</name>
<gene>
    <name evidence="5" type="ORF">Gilli_2498</name>
</gene>
<dbReference type="GO" id="GO:0004536">
    <property type="term" value="F:DNA nuclease activity"/>
    <property type="evidence" value="ECO:0007669"/>
    <property type="project" value="InterPro"/>
</dbReference>
<dbReference type="HOGENOM" id="CLU_043335_2_0_10"/>
<accession>H2BXJ8</accession>
<dbReference type="GO" id="GO:0004519">
    <property type="term" value="F:endonuclease activity"/>
    <property type="evidence" value="ECO:0007669"/>
    <property type="project" value="UniProtKB-KW"/>
</dbReference>
<dbReference type="GO" id="GO:0006308">
    <property type="term" value="P:DNA catabolic process"/>
    <property type="evidence" value="ECO:0007669"/>
    <property type="project" value="InterPro"/>
</dbReference>
<dbReference type="Gene3D" id="3.60.10.10">
    <property type="entry name" value="Endonuclease/exonuclease/phosphatase"/>
    <property type="match status" value="1"/>
</dbReference>
<keyword evidence="2" id="KW-0540">Nuclease</keyword>
<feature type="domain" description="Endonuclease/exonuclease/phosphatase" evidence="4">
    <location>
        <begin position="45"/>
        <end position="278"/>
    </location>
</feature>
<evidence type="ECO:0000259" key="4">
    <source>
        <dbReference type="Pfam" id="PF03372"/>
    </source>
</evidence>
<dbReference type="GO" id="GO:0004527">
    <property type="term" value="F:exonuclease activity"/>
    <property type="evidence" value="ECO:0007669"/>
    <property type="project" value="UniProtKB-KW"/>
</dbReference>
<dbReference type="PANTHER" id="PTHR11371">
    <property type="entry name" value="DEOXYRIBONUCLEASE"/>
    <property type="match status" value="1"/>
</dbReference>
<comment type="similarity">
    <text evidence="1">Belongs to the DNase I family.</text>
</comment>
<dbReference type="Pfam" id="PF03372">
    <property type="entry name" value="Exo_endo_phos"/>
    <property type="match status" value="1"/>
</dbReference>
<dbReference type="PANTHER" id="PTHR11371:SF31">
    <property type="entry name" value="EXTRACELLULAR NUCLEASE"/>
    <property type="match status" value="1"/>
</dbReference>
<dbReference type="CDD" id="cd10283">
    <property type="entry name" value="MnuA_DNase1-like"/>
    <property type="match status" value="1"/>
</dbReference>
<dbReference type="SMART" id="SM00476">
    <property type="entry name" value="DNaseIc"/>
    <property type="match status" value="1"/>
</dbReference>
<keyword evidence="6" id="KW-1185">Reference proteome</keyword>
<organism evidence="5 6">
    <name type="scientific">Gillisia limnaea (strain DSM 15749 / LMG 21470 / R-8282)</name>
    <dbReference type="NCBI Taxonomy" id="865937"/>
    <lineage>
        <taxon>Bacteria</taxon>
        <taxon>Pseudomonadati</taxon>
        <taxon>Bacteroidota</taxon>
        <taxon>Flavobacteriia</taxon>
        <taxon>Flavobacteriales</taxon>
        <taxon>Flavobacteriaceae</taxon>
        <taxon>Gillisia</taxon>
    </lineage>
</organism>
<sequence>MPPIDFTLKRLLTLNLPTLPKIRLLLITLLLFSGNILIAQVKISSWNLQNFGKTKTETEINFVAEVLKEFDVVALQEIVSGFGGTQAVAKLADALNRKGAKWDYVVSDPTESTPYATERYAYLWKTARVKQAGKGWLDQNYVAEIDREPYMMDFSFEGELFTLVNFHAIPKKKQPETEIKYFKFLPGKYPTKNLVFLGDFNVPQSHTVFNPLKKTGYRPVFMNQKTTMKMECVGEECLASEYDNIFFNSRKLKLLNSGVVLIYKSFPDMKAVRSISDHIPVWATFEFSSEGGELEEVMQEY</sequence>